<evidence type="ECO:0000313" key="1">
    <source>
        <dbReference type="EMBL" id="KAJ8673081.1"/>
    </source>
</evidence>
<gene>
    <name evidence="1" type="ORF">QAD02_004342</name>
</gene>
<evidence type="ECO:0000313" key="2">
    <source>
        <dbReference type="Proteomes" id="UP001239111"/>
    </source>
</evidence>
<proteinExistence type="predicted"/>
<dbReference type="EMBL" id="CM056743">
    <property type="protein sequence ID" value="KAJ8673081.1"/>
    <property type="molecule type" value="Genomic_DNA"/>
</dbReference>
<protein>
    <submittedName>
        <fullName evidence="1">Uncharacterized protein</fullName>
    </submittedName>
</protein>
<keyword evidence="2" id="KW-1185">Reference proteome</keyword>
<reference evidence="1" key="1">
    <citation type="submission" date="2023-04" db="EMBL/GenBank/DDBJ databases">
        <title>A chromosome-level genome assembly of the parasitoid wasp Eretmocerus hayati.</title>
        <authorList>
            <person name="Zhong Y."/>
            <person name="Liu S."/>
            <person name="Liu Y."/>
        </authorList>
    </citation>
    <scope>NUCLEOTIDE SEQUENCE</scope>
    <source>
        <strain evidence="1">ZJU_SS_LIU_2023</strain>
    </source>
</reference>
<dbReference type="Proteomes" id="UP001239111">
    <property type="component" value="Chromosome 3"/>
</dbReference>
<name>A0ACC2NQC3_9HYME</name>
<comment type="caution">
    <text evidence="1">The sequence shown here is derived from an EMBL/GenBank/DDBJ whole genome shotgun (WGS) entry which is preliminary data.</text>
</comment>
<sequence length="285" mass="32238">MALIKNDDDLIALTGVSSKLLDSLSEEVELRESRNSKRQFANSPKERILLCLCKLKLNLSFECLSILFNMTRKCCYKNFLLIIQLLADILQSSIVWPIPEQSQGSLSESSRHFPNVRLVLGCIEFRAQKVDCNTCHRMTYSQDKAYRIVRILIGSTVSGCICFVSMAYGGHFQYKHIFNQSCLLDALHPSKDAIILDKNFEIVSKCRQAHIKVITPPTLRRNSQISSEDMSYTNQVAAAKIPSERSIQRMKSFRILGQKISLPVLRRYADNICTVVAGLVNLSAQ</sequence>
<organism evidence="1 2">
    <name type="scientific">Eretmocerus hayati</name>
    <dbReference type="NCBI Taxonomy" id="131215"/>
    <lineage>
        <taxon>Eukaryota</taxon>
        <taxon>Metazoa</taxon>
        <taxon>Ecdysozoa</taxon>
        <taxon>Arthropoda</taxon>
        <taxon>Hexapoda</taxon>
        <taxon>Insecta</taxon>
        <taxon>Pterygota</taxon>
        <taxon>Neoptera</taxon>
        <taxon>Endopterygota</taxon>
        <taxon>Hymenoptera</taxon>
        <taxon>Apocrita</taxon>
        <taxon>Proctotrupomorpha</taxon>
        <taxon>Chalcidoidea</taxon>
        <taxon>Aphelinidae</taxon>
        <taxon>Aphelininae</taxon>
        <taxon>Eretmocerus</taxon>
    </lineage>
</organism>
<accession>A0ACC2NQC3</accession>